<feature type="transmembrane region" description="Helical" evidence="2">
    <location>
        <begin position="43"/>
        <end position="63"/>
    </location>
</feature>
<evidence type="ECO:0000313" key="3">
    <source>
        <dbReference type="EMBL" id="KAK9122930.1"/>
    </source>
</evidence>
<evidence type="ECO:0000256" key="2">
    <source>
        <dbReference type="SAM" id="Phobius"/>
    </source>
</evidence>
<dbReference type="Proteomes" id="UP001417504">
    <property type="component" value="Unassembled WGS sequence"/>
</dbReference>
<keyword evidence="4" id="KW-1185">Reference proteome</keyword>
<sequence length="173" mass="19651">MIQMGDASADEEGKDVMKEYLEEHQEKFPSGEFKEVPPWRKHITVMGIVASFVIGSLYSLVIIKDETHHWTGSQPQCLGCACRIYCYSIMDKAALEVWDFIDSVYSTGEYVCGLFCIETLNLEREEKKRRLEQPRGEEGNRGGDSKGSRWFGGRRLVVPPEKTTPPPNMGGWL</sequence>
<reference evidence="3 4" key="1">
    <citation type="submission" date="2024-01" db="EMBL/GenBank/DDBJ databases">
        <title>Genome assemblies of Stephania.</title>
        <authorList>
            <person name="Yang L."/>
        </authorList>
    </citation>
    <scope>NUCLEOTIDE SEQUENCE [LARGE SCALE GENOMIC DNA]</scope>
    <source>
        <strain evidence="3">QJT</strain>
        <tissue evidence="3">Leaf</tissue>
    </source>
</reference>
<comment type="caution">
    <text evidence="3">The sequence shown here is derived from an EMBL/GenBank/DDBJ whole genome shotgun (WGS) entry which is preliminary data.</text>
</comment>
<keyword evidence="2" id="KW-0472">Membrane</keyword>
<dbReference type="EMBL" id="JBBNAE010000005">
    <property type="protein sequence ID" value="KAK9122930.1"/>
    <property type="molecule type" value="Genomic_DNA"/>
</dbReference>
<feature type="compositionally biased region" description="Basic and acidic residues" evidence="1">
    <location>
        <begin position="129"/>
        <end position="147"/>
    </location>
</feature>
<gene>
    <name evidence="3" type="ORF">Sjap_012532</name>
</gene>
<evidence type="ECO:0000256" key="1">
    <source>
        <dbReference type="SAM" id="MobiDB-lite"/>
    </source>
</evidence>
<evidence type="ECO:0000313" key="4">
    <source>
        <dbReference type="Proteomes" id="UP001417504"/>
    </source>
</evidence>
<organism evidence="3 4">
    <name type="scientific">Stephania japonica</name>
    <dbReference type="NCBI Taxonomy" id="461633"/>
    <lineage>
        <taxon>Eukaryota</taxon>
        <taxon>Viridiplantae</taxon>
        <taxon>Streptophyta</taxon>
        <taxon>Embryophyta</taxon>
        <taxon>Tracheophyta</taxon>
        <taxon>Spermatophyta</taxon>
        <taxon>Magnoliopsida</taxon>
        <taxon>Ranunculales</taxon>
        <taxon>Menispermaceae</taxon>
        <taxon>Menispermoideae</taxon>
        <taxon>Cissampelideae</taxon>
        <taxon>Stephania</taxon>
    </lineage>
</organism>
<feature type="compositionally biased region" description="Pro residues" evidence="1">
    <location>
        <begin position="162"/>
        <end position="173"/>
    </location>
</feature>
<keyword evidence="2" id="KW-1133">Transmembrane helix</keyword>
<keyword evidence="2" id="KW-0812">Transmembrane</keyword>
<feature type="region of interest" description="Disordered" evidence="1">
    <location>
        <begin position="129"/>
        <end position="173"/>
    </location>
</feature>
<proteinExistence type="predicted"/>
<dbReference type="AlphaFoldDB" id="A0AAP0IWX6"/>
<accession>A0AAP0IWX6</accession>
<name>A0AAP0IWX6_9MAGN</name>
<protein>
    <submittedName>
        <fullName evidence="3">Uncharacterized protein</fullName>
    </submittedName>
</protein>